<name>A0A2N1EE20_PSEFL</name>
<feature type="chain" id="PRO_5014690250" description="Fimbrial-type adhesion domain-containing protein" evidence="1">
    <location>
        <begin position="23"/>
        <end position="322"/>
    </location>
</feature>
<proteinExistence type="predicted"/>
<evidence type="ECO:0000313" key="3">
    <source>
        <dbReference type="EMBL" id="PKH25986.1"/>
    </source>
</evidence>
<evidence type="ECO:0000259" key="2">
    <source>
        <dbReference type="Pfam" id="PF00419"/>
    </source>
</evidence>
<dbReference type="RefSeq" id="WP_101218593.1">
    <property type="nucleotide sequence ID" value="NZ_KZ477986.1"/>
</dbReference>
<evidence type="ECO:0000256" key="1">
    <source>
        <dbReference type="SAM" id="SignalP"/>
    </source>
</evidence>
<dbReference type="InterPro" id="IPR000259">
    <property type="entry name" value="Adhesion_dom_fimbrial"/>
</dbReference>
<dbReference type="GO" id="GO:0009289">
    <property type="term" value="C:pilus"/>
    <property type="evidence" value="ECO:0007669"/>
    <property type="project" value="InterPro"/>
</dbReference>
<dbReference type="InterPro" id="IPR036937">
    <property type="entry name" value="Adhesion_dom_fimbrial_sf"/>
</dbReference>
<organism evidence="3 4">
    <name type="scientific">Pseudomonas fluorescens</name>
    <dbReference type="NCBI Taxonomy" id="294"/>
    <lineage>
        <taxon>Bacteria</taxon>
        <taxon>Pseudomonadati</taxon>
        <taxon>Pseudomonadota</taxon>
        <taxon>Gammaproteobacteria</taxon>
        <taxon>Pseudomonadales</taxon>
        <taxon>Pseudomonadaceae</taxon>
        <taxon>Pseudomonas</taxon>
    </lineage>
</organism>
<protein>
    <recommendedName>
        <fullName evidence="2">Fimbrial-type adhesion domain-containing protein</fullName>
    </recommendedName>
</protein>
<sequence length="322" mass="34041">MKRLYGVIALLVLLGVNTAVRAADCRVNGGAWRYVGDGGILNLQVPVTVRVGSDSTRLILEGAWLECRFTPSPAHPARIDYWGTSAQAGSPWVPGPKFSAQGTGLRINGAFYNTPVPYNIRIATMPNNGLGYPINVAPYILLRNDPSNPIDVRRGDILGALNLHQTNNYSSGSTRLVLTYTAENNFGISPSTCTINNNNPIDIDFGTVNQRAIGTAPLTTSIVSHRRLTYSCPDGGITTPITITYKGGPSSFDSRLLLMNNPDVGTALVRAGSVVPVNDAFLTRITNSTGGDDVTFALVRRNGALPSAGGVSGSGVLVMGVP</sequence>
<dbReference type="InterPro" id="IPR008966">
    <property type="entry name" value="Adhesion_dom_sf"/>
</dbReference>
<comment type="caution">
    <text evidence="3">The sequence shown here is derived from an EMBL/GenBank/DDBJ whole genome shotgun (WGS) entry which is preliminary data.</text>
</comment>
<dbReference type="GO" id="GO:0007155">
    <property type="term" value="P:cell adhesion"/>
    <property type="evidence" value="ECO:0007669"/>
    <property type="project" value="InterPro"/>
</dbReference>
<feature type="signal peptide" evidence="1">
    <location>
        <begin position="1"/>
        <end position="22"/>
    </location>
</feature>
<dbReference type="EMBL" id="NVXX01000004">
    <property type="protein sequence ID" value="PKH25986.1"/>
    <property type="molecule type" value="Genomic_DNA"/>
</dbReference>
<dbReference type="SUPFAM" id="SSF49401">
    <property type="entry name" value="Bacterial adhesins"/>
    <property type="match status" value="1"/>
</dbReference>
<dbReference type="Proteomes" id="UP000233564">
    <property type="component" value="Unassembled WGS sequence"/>
</dbReference>
<gene>
    <name evidence="3" type="ORF">CIB54_03485</name>
</gene>
<evidence type="ECO:0000313" key="4">
    <source>
        <dbReference type="Proteomes" id="UP000233564"/>
    </source>
</evidence>
<dbReference type="Pfam" id="PF00419">
    <property type="entry name" value="Fimbrial"/>
    <property type="match status" value="1"/>
</dbReference>
<dbReference type="Gene3D" id="2.60.40.1090">
    <property type="entry name" value="Fimbrial-type adhesion domain"/>
    <property type="match status" value="2"/>
</dbReference>
<reference evidence="3 4" key="1">
    <citation type="submission" date="2017-08" db="EMBL/GenBank/DDBJ databases">
        <authorList>
            <person name="de Groot N.N."/>
        </authorList>
    </citation>
    <scope>NUCLEOTIDE SEQUENCE [LARGE SCALE GENOMIC DNA]</scope>
    <source>
        <strain evidence="3 4">PfR 37</strain>
    </source>
</reference>
<accession>A0A2N1EE20</accession>
<keyword evidence="1" id="KW-0732">Signal</keyword>
<dbReference type="AlphaFoldDB" id="A0A2N1EE20"/>
<feature type="domain" description="Fimbrial-type adhesion" evidence="2">
    <location>
        <begin position="189"/>
        <end position="309"/>
    </location>
</feature>